<gene>
    <name evidence="2" type="ORF">ACH5RR_028391</name>
</gene>
<dbReference type="EMBL" id="JBJUIK010000012">
    <property type="protein sequence ID" value="KAL3508990.1"/>
    <property type="molecule type" value="Genomic_DNA"/>
</dbReference>
<feature type="compositionally biased region" description="Acidic residues" evidence="1">
    <location>
        <begin position="116"/>
        <end position="136"/>
    </location>
</feature>
<evidence type="ECO:0000313" key="3">
    <source>
        <dbReference type="Proteomes" id="UP001630127"/>
    </source>
</evidence>
<sequence length="1206" mass="134546">MALAMEGFSIREYASRMRSVDVGKCWPFDEANEEDMRAVLPPITIKKFRWWFDELKLVEDEEEDEEVSDLDESDTLEFLRMKRVQKGKSKKSKAPKKRSIVELFAVAPQVERVNSDDDDDDDENGEYSHDEEDSNDDGSGAQQDGKSKRKVKKKGILSMLKKEKMVMLKNLKKKVEDKKKMEKKKGKKVAVDLRILKKEKTSKLKLQTSVGLIENSNGSTYSKDLFDAISSHLKKPRLKRLNAEKTKCKTPSASKLLPNDQQAAFPVRGILKNHVKAFQAENSTDSILDVISKLSNCKIQHVDKHVTFSSNDDVLEPRSKICPAVDLELQSFSNSSSDVSGASLVKAHRTGRGKNLCIQELKETEEEISNYTADEVEVQHITQNQLSSRCCVADAPNFFLRQHAFNRTNLFNKSVSFGQGPLHSESPQCSEGRNNGISRGALYACSSVSPSMSQERNIPKLTIPTFCYSSDASSSSRTFLDLSGDVGHVLDSGCSLDYLKAYPQPPASYLPILHENVNSRPFFPSQTITENHSEHALLYQWFPHLSPKELMRTICSLPDQNSKVAICGETSMNEDFIGLPLNSQGEFISLSSSGKEGFNHLRSMNTIRGPSLSSPMHNNVLSNSIVNQIGIRSWNGIPPYLNQLKPCRIKESGKEIENFALPSRLDMIEPYGSGRRNTAMKGSDPYFYTLESDMDQIRVPLMGSGHDDQVQKHPGDETILQPGNPDNISLRVTQSTMRLMGQEFTIGGRDFQGLENREVWTNKQIITDGCGNSATEASSIKCQYSPEFVVHPILGKLEENVTYLSKAKVKQTSGVQEVMVPESKISSHFFDSHNNVMQQHGEGVSKGTLPEKYPHFSLVSSALLDSHKSRLQEPVSWAYRSPIESSQISLPASSLLDYSQHPNRSGTQLENKQTPVHAAHLSFKYPFLHSECERYMHPSWSENSLKFMPPWLSETRQKGTLTDHYQSYSGPGGAYHSCFMSGNNYQTDSSVFPRSEPFCSFPHFGPEDSFASPSLAFRPSVPGHHGFSPNSSMQNRHGEIKFDNQIKTGLSVRIPTHGKRSKKRLLSASDDSMKSPKLPKIRMAENSSRAVTEVETVNNSEGDVQCSRQVFEPASVEVNADTVEYGQGGVTKDEPGYSSSMDSFKHEGAARSGPVKLTAGAKYILKPCQKSDHINPRPTNPTIPLAASTADRRVLGSKKPSKIYRF</sequence>
<reference evidence="2 3" key="1">
    <citation type="submission" date="2024-11" db="EMBL/GenBank/DDBJ databases">
        <title>A near-complete genome assembly of Cinchona calisaya.</title>
        <authorList>
            <person name="Lian D.C."/>
            <person name="Zhao X.W."/>
            <person name="Wei L."/>
        </authorList>
    </citation>
    <scope>NUCLEOTIDE SEQUENCE [LARGE SCALE GENOMIC DNA]</scope>
    <source>
        <tissue evidence="2">Nenye</tissue>
    </source>
</reference>
<keyword evidence="3" id="KW-1185">Reference proteome</keyword>
<feature type="compositionally biased region" description="Basic residues" evidence="1">
    <location>
        <begin position="1056"/>
        <end position="1065"/>
    </location>
</feature>
<dbReference type="PANTHER" id="PTHR36892:SF1">
    <property type="entry name" value="OS05G0518200 PROTEIN"/>
    <property type="match status" value="1"/>
</dbReference>
<feature type="region of interest" description="Disordered" evidence="1">
    <location>
        <begin position="1043"/>
        <end position="1076"/>
    </location>
</feature>
<protein>
    <recommendedName>
        <fullName evidence="4">Protein EMBRYONIC FLOWER 1-like</fullName>
    </recommendedName>
</protein>
<dbReference type="AlphaFoldDB" id="A0ABD2YSK4"/>
<evidence type="ECO:0000313" key="2">
    <source>
        <dbReference type="EMBL" id="KAL3508990.1"/>
    </source>
</evidence>
<organism evidence="2 3">
    <name type="scientific">Cinchona calisaya</name>
    <dbReference type="NCBI Taxonomy" id="153742"/>
    <lineage>
        <taxon>Eukaryota</taxon>
        <taxon>Viridiplantae</taxon>
        <taxon>Streptophyta</taxon>
        <taxon>Embryophyta</taxon>
        <taxon>Tracheophyta</taxon>
        <taxon>Spermatophyta</taxon>
        <taxon>Magnoliopsida</taxon>
        <taxon>eudicotyledons</taxon>
        <taxon>Gunneridae</taxon>
        <taxon>Pentapetalae</taxon>
        <taxon>asterids</taxon>
        <taxon>lamiids</taxon>
        <taxon>Gentianales</taxon>
        <taxon>Rubiaceae</taxon>
        <taxon>Cinchonoideae</taxon>
        <taxon>Cinchoneae</taxon>
        <taxon>Cinchona</taxon>
    </lineage>
</organism>
<name>A0ABD2YSK4_9GENT</name>
<accession>A0ABD2YSK4</accession>
<proteinExistence type="predicted"/>
<feature type="region of interest" description="Disordered" evidence="1">
    <location>
        <begin position="111"/>
        <end position="154"/>
    </location>
</feature>
<dbReference type="Proteomes" id="UP001630127">
    <property type="component" value="Unassembled WGS sequence"/>
</dbReference>
<dbReference type="PANTHER" id="PTHR36892">
    <property type="entry name" value="OS01G0201800 PROTEIN"/>
    <property type="match status" value="1"/>
</dbReference>
<evidence type="ECO:0000256" key="1">
    <source>
        <dbReference type="SAM" id="MobiDB-lite"/>
    </source>
</evidence>
<comment type="caution">
    <text evidence="2">The sequence shown here is derived from an EMBL/GenBank/DDBJ whole genome shotgun (WGS) entry which is preliminary data.</text>
</comment>
<evidence type="ECO:0008006" key="4">
    <source>
        <dbReference type="Google" id="ProtNLM"/>
    </source>
</evidence>